<accession>A0AAD8EE45</accession>
<name>A0AAD8EE45_DIPPU</name>
<keyword evidence="3" id="KW-1185">Reference proteome</keyword>
<proteinExistence type="predicted"/>
<gene>
    <name evidence="2" type="ORF">L9F63_019340</name>
</gene>
<evidence type="ECO:0000313" key="2">
    <source>
        <dbReference type="EMBL" id="KAJ9587140.1"/>
    </source>
</evidence>
<feature type="transmembrane region" description="Helical" evidence="1">
    <location>
        <begin position="20"/>
        <end position="41"/>
    </location>
</feature>
<comment type="caution">
    <text evidence="2">The sequence shown here is derived from an EMBL/GenBank/DDBJ whole genome shotgun (WGS) entry which is preliminary data.</text>
</comment>
<organism evidence="2 3">
    <name type="scientific">Diploptera punctata</name>
    <name type="common">Pacific beetle cockroach</name>
    <dbReference type="NCBI Taxonomy" id="6984"/>
    <lineage>
        <taxon>Eukaryota</taxon>
        <taxon>Metazoa</taxon>
        <taxon>Ecdysozoa</taxon>
        <taxon>Arthropoda</taxon>
        <taxon>Hexapoda</taxon>
        <taxon>Insecta</taxon>
        <taxon>Pterygota</taxon>
        <taxon>Neoptera</taxon>
        <taxon>Polyneoptera</taxon>
        <taxon>Dictyoptera</taxon>
        <taxon>Blattodea</taxon>
        <taxon>Blaberoidea</taxon>
        <taxon>Blaberidae</taxon>
        <taxon>Diplopterinae</taxon>
        <taxon>Diploptera</taxon>
    </lineage>
</organism>
<evidence type="ECO:0000256" key="1">
    <source>
        <dbReference type="SAM" id="Phobius"/>
    </source>
</evidence>
<sequence>RRRSVILKGLDWISRCQIGIYIPFVAVGRLALMIHGMSVSWNAGFHGRRFSLNCGGHLQSIAVACVLFEQHLFQLTVILP</sequence>
<feature type="non-terminal residue" evidence="2">
    <location>
        <position position="1"/>
    </location>
</feature>
<dbReference type="Proteomes" id="UP001233999">
    <property type="component" value="Unassembled WGS sequence"/>
</dbReference>
<keyword evidence="1" id="KW-0472">Membrane</keyword>
<dbReference type="EMBL" id="JASPKZ010006482">
    <property type="protein sequence ID" value="KAJ9587140.1"/>
    <property type="molecule type" value="Genomic_DNA"/>
</dbReference>
<protein>
    <submittedName>
        <fullName evidence="2">Uncharacterized protein</fullName>
    </submittedName>
</protein>
<keyword evidence="1" id="KW-1133">Transmembrane helix</keyword>
<reference evidence="2" key="1">
    <citation type="journal article" date="2023" name="IScience">
        <title>Live-bearing cockroach genome reveals convergent evolutionary mechanisms linked to viviparity in insects and beyond.</title>
        <authorList>
            <person name="Fouks B."/>
            <person name="Harrison M.C."/>
            <person name="Mikhailova A.A."/>
            <person name="Marchal E."/>
            <person name="English S."/>
            <person name="Carruthers M."/>
            <person name="Jennings E.C."/>
            <person name="Chiamaka E.L."/>
            <person name="Frigard R.A."/>
            <person name="Pippel M."/>
            <person name="Attardo G.M."/>
            <person name="Benoit J.B."/>
            <person name="Bornberg-Bauer E."/>
            <person name="Tobe S.S."/>
        </authorList>
    </citation>
    <scope>NUCLEOTIDE SEQUENCE</scope>
    <source>
        <strain evidence="2">Stay&amp;Tobe</strain>
    </source>
</reference>
<reference evidence="2" key="2">
    <citation type="submission" date="2023-05" db="EMBL/GenBank/DDBJ databases">
        <authorList>
            <person name="Fouks B."/>
        </authorList>
    </citation>
    <scope>NUCLEOTIDE SEQUENCE</scope>
    <source>
        <strain evidence="2">Stay&amp;Tobe</strain>
        <tissue evidence="2">Testes</tissue>
    </source>
</reference>
<keyword evidence="1" id="KW-0812">Transmembrane</keyword>
<dbReference type="AlphaFoldDB" id="A0AAD8EE45"/>
<evidence type="ECO:0000313" key="3">
    <source>
        <dbReference type="Proteomes" id="UP001233999"/>
    </source>
</evidence>
<feature type="non-terminal residue" evidence="2">
    <location>
        <position position="80"/>
    </location>
</feature>